<sequence>MSHYLKQISNLLFIIAHFPVLLVAAALEYFSDSKMGVYRYLVYKNRVFEASLFTKGMVTVYQYLLAAGVILGLILLLWNIFKGGKKEIRQQEALFLLANAIGLYFIFIVSPGQLAAYYFFLMGILVVVTLRFLRLVVTGLRSVPSK</sequence>
<evidence type="ECO:0000313" key="2">
    <source>
        <dbReference type="EMBL" id="AEF93804.1"/>
    </source>
</evidence>
<keyword evidence="1" id="KW-0812">Transmembrane</keyword>
<gene>
    <name evidence="2" type="ordered locus">Desca_0928</name>
</gene>
<proteinExistence type="predicted"/>
<protein>
    <submittedName>
        <fullName evidence="2">Uncharacterized protein</fullName>
    </submittedName>
</protein>
<feature type="transmembrane region" description="Helical" evidence="1">
    <location>
        <begin position="60"/>
        <end position="81"/>
    </location>
</feature>
<name>F6B9V6_DESCC</name>
<keyword evidence="1" id="KW-0472">Membrane</keyword>
<dbReference type="AlphaFoldDB" id="F6B9V6"/>
<keyword evidence="1" id="KW-1133">Transmembrane helix</keyword>
<dbReference type="KEGG" id="dca:Desca_0928"/>
<dbReference type="HOGENOM" id="CLU_152433_0_0_9"/>
<keyword evidence="3" id="KW-1185">Reference proteome</keyword>
<dbReference type="eggNOG" id="ENOG502ZVBQ">
    <property type="taxonomic scope" value="Bacteria"/>
</dbReference>
<dbReference type="RefSeq" id="WP_003540288.1">
    <property type="nucleotide sequence ID" value="NC_015565.1"/>
</dbReference>
<evidence type="ECO:0000313" key="3">
    <source>
        <dbReference type="Proteomes" id="UP000009226"/>
    </source>
</evidence>
<feature type="transmembrane region" description="Helical" evidence="1">
    <location>
        <begin position="93"/>
        <end position="110"/>
    </location>
</feature>
<dbReference type="EMBL" id="CP002736">
    <property type="protein sequence ID" value="AEF93804.1"/>
    <property type="molecule type" value="Genomic_DNA"/>
</dbReference>
<feature type="transmembrane region" description="Helical" evidence="1">
    <location>
        <begin position="12"/>
        <end position="31"/>
    </location>
</feature>
<reference evidence="2" key="1">
    <citation type="submission" date="2011-05" db="EMBL/GenBank/DDBJ databases">
        <title>Complete sequence of Desulfotomaculum carboxydivorans CO-1-SRB.</title>
        <authorList>
            <consortium name="US DOE Joint Genome Institute"/>
            <person name="Lucas S."/>
            <person name="Han J."/>
            <person name="Lapidus A."/>
            <person name="Cheng J.-F."/>
            <person name="Goodwin L."/>
            <person name="Pitluck S."/>
            <person name="Peters L."/>
            <person name="Mikhailova N."/>
            <person name="Lu M."/>
            <person name="Han C."/>
            <person name="Tapia R."/>
            <person name="Land M."/>
            <person name="Hauser L."/>
            <person name="Kyrpides N."/>
            <person name="Ivanova N."/>
            <person name="Pagani I."/>
            <person name="Stams A."/>
            <person name="Plugge C."/>
            <person name="Muyzer G."/>
            <person name="Kuever J."/>
            <person name="Parshina S."/>
            <person name="Ivanova A."/>
            <person name="Nazina T."/>
            <person name="Woyke T."/>
        </authorList>
    </citation>
    <scope>NUCLEOTIDE SEQUENCE [LARGE SCALE GENOMIC DNA]</scope>
    <source>
        <strain evidence="2">CO-1-SRB</strain>
    </source>
</reference>
<evidence type="ECO:0000256" key="1">
    <source>
        <dbReference type="SAM" id="Phobius"/>
    </source>
</evidence>
<dbReference type="Proteomes" id="UP000009226">
    <property type="component" value="Chromosome"/>
</dbReference>
<organism evidence="2 3">
    <name type="scientific">Desulfotomaculum nigrificans (strain DSM 14880 / VKM B-2319 / CO-1-SRB)</name>
    <name type="common">Desulfotomaculum carboxydivorans</name>
    <dbReference type="NCBI Taxonomy" id="868595"/>
    <lineage>
        <taxon>Bacteria</taxon>
        <taxon>Bacillati</taxon>
        <taxon>Bacillota</taxon>
        <taxon>Clostridia</taxon>
        <taxon>Eubacteriales</taxon>
        <taxon>Desulfotomaculaceae</taxon>
        <taxon>Desulfotomaculum</taxon>
    </lineage>
</organism>
<accession>F6B9V6</accession>
<feature type="transmembrane region" description="Helical" evidence="1">
    <location>
        <begin position="116"/>
        <end position="137"/>
    </location>
</feature>